<evidence type="ECO:0000256" key="4">
    <source>
        <dbReference type="ARBA" id="ARBA00022989"/>
    </source>
</evidence>
<feature type="transmembrane region" description="Helical" evidence="6">
    <location>
        <begin position="93"/>
        <end position="113"/>
    </location>
</feature>
<feature type="transmembrane region" description="Helical" evidence="6">
    <location>
        <begin position="241"/>
        <end position="260"/>
    </location>
</feature>
<comment type="subcellular location">
    <subcellularLocation>
        <location evidence="1">Cell membrane</location>
        <topology evidence="1">Multi-pass membrane protein</topology>
    </subcellularLocation>
</comment>
<evidence type="ECO:0000256" key="1">
    <source>
        <dbReference type="ARBA" id="ARBA00004651"/>
    </source>
</evidence>
<dbReference type="GO" id="GO:0005886">
    <property type="term" value="C:plasma membrane"/>
    <property type="evidence" value="ECO:0007669"/>
    <property type="project" value="UniProtKB-SubCell"/>
</dbReference>
<feature type="domain" description="EamA" evidence="7">
    <location>
        <begin position="12"/>
        <end position="135"/>
    </location>
</feature>
<proteinExistence type="predicted"/>
<evidence type="ECO:0000256" key="5">
    <source>
        <dbReference type="ARBA" id="ARBA00023136"/>
    </source>
</evidence>
<feature type="transmembrane region" description="Helical" evidence="6">
    <location>
        <begin position="209"/>
        <end position="229"/>
    </location>
</feature>
<feature type="transmembrane region" description="Helical" evidence="6">
    <location>
        <begin position="120"/>
        <end position="138"/>
    </location>
</feature>
<keyword evidence="3 6" id="KW-0812">Transmembrane</keyword>
<evidence type="ECO:0000313" key="8">
    <source>
        <dbReference type="EMBL" id="ALZ83327.1"/>
    </source>
</evidence>
<dbReference type="Proteomes" id="UP000064137">
    <property type="component" value="Chromosome"/>
</dbReference>
<feature type="transmembrane region" description="Helical" evidence="6">
    <location>
        <begin position="266"/>
        <end position="284"/>
    </location>
</feature>
<gene>
    <name evidence="8" type="ORF">APT59_03600</name>
</gene>
<evidence type="ECO:0000256" key="6">
    <source>
        <dbReference type="SAM" id="Phobius"/>
    </source>
</evidence>
<dbReference type="InterPro" id="IPR037185">
    <property type="entry name" value="EmrE-like"/>
</dbReference>
<dbReference type="EMBL" id="CP013987">
    <property type="protein sequence ID" value="ALZ83327.1"/>
    <property type="molecule type" value="Genomic_DNA"/>
</dbReference>
<dbReference type="PANTHER" id="PTHR42920">
    <property type="entry name" value="OS03G0707200 PROTEIN-RELATED"/>
    <property type="match status" value="1"/>
</dbReference>
<evidence type="ECO:0000256" key="3">
    <source>
        <dbReference type="ARBA" id="ARBA00022692"/>
    </source>
</evidence>
<protein>
    <submittedName>
        <fullName evidence="8">Multidrug DMT transporter permease</fullName>
    </submittedName>
</protein>
<dbReference type="KEGG" id="por:APT59_03600"/>
<evidence type="ECO:0000259" key="7">
    <source>
        <dbReference type="Pfam" id="PF00892"/>
    </source>
</evidence>
<dbReference type="RefSeq" id="WP_059313589.1">
    <property type="nucleotide sequence ID" value="NZ_CP013987.1"/>
</dbReference>
<reference evidence="8 9" key="1">
    <citation type="submission" date="2016-01" db="EMBL/GenBank/DDBJ databases">
        <title>Annotation of Pseudomonas oryzihabitans USDA-ARS-USMARC-56511.</title>
        <authorList>
            <person name="Harhay G.P."/>
            <person name="Harhay D.M."/>
            <person name="Smith T.P.L."/>
            <person name="Bono J.L."/>
            <person name="Heaton M.P."/>
            <person name="Clawson M.L."/>
            <person name="Chitko-Mckown C.G."/>
            <person name="Capik S.F."/>
            <person name="DeDonder K.D."/>
            <person name="Apley M.D."/>
            <person name="Lubbers B.V."/>
            <person name="White B.J."/>
            <person name="Larson R.L."/>
        </authorList>
    </citation>
    <scope>NUCLEOTIDE SEQUENCE [LARGE SCALE GENOMIC DNA]</scope>
    <source>
        <strain evidence="8 9">USDA-ARS-USMARC-56511</strain>
    </source>
</reference>
<dbReference type="PANTHER" id="PTHR42920:SF5">
    <property type="entry name" value="EAMA DOMAIN-CONTAINING PROTEIN"/>
    <property type="match status" value="1"/>
</dbReference>
<dbReference type="InterPro" id="IPR000620">
    <property type="entry name" value="EamA_dom"/>
</dbReference>
<evidence type="ECO:0000256" key="2">
    <source>
        <dbReference type="ARBA" id="ARBA00022475"/>
    </source>
</evidence>
<feature type="transmembrane region" description="Helical" evidence="6">
    <location>
        <begin position="174"/>
        <end position="197"/>
    </location>
</feature>
<sequence>MTQRPTFGLAEGLLLATALVWGTSYAVVKDAVMLYPVLGYLALRFCLTALLLAPTLRGAGRRAWRPGVPTGLLLLAIFLSEIFGVALTSASNAAFLISLCVALTPFAEWWLLGQRPEARALGAAGLAVVGAGLLTRGVTLSFNLGDGLILLAAVLRAINVCVVRRRLSRATAPVPALALTAVQTGVVGLACLLLFALGPGLAPLPLQPGFWLATGYLVLFCTLGAFLAQNYALGRASATRVALLMGAEPLFGALFASFWLDERLGLWGWLGGLLIVIASLWGTLPRRTPDRSAPAIRTRSAENRS</sequence>
<feature type="transmembrane region" description="Helical" evidence="6">
    <location>
        <begin position="32"/>
        <end position="56"/>
    </location>
</feature>
<feature type="transmembrane region" description="Helical" evidence="6">
    <location>
        <begin position="68"/>
        <end position="87"/>
    </location>
</feature>
<feature type="domain" description="EamA" evidence="7">
    <location>
        <begin position="144"/>
        <end position="280"/>
    </location>
</feature>
<dbReference type="OrthoDB" id="7158585at2"/>
<organism evidence="8 9">
    <name type="scientific">Pseudomonas oryzihabitans</name>
    <dbReference type="NCBI Taxonomy" id="47885"/>
    <lineage>
        <taxon>Bacteria</taxon>
        <taxon>Pseudomonadati</taxon>
        <taxon>Pseudomonadota</taxon>
        <taxon>Gammaproteobacteria</taxon>
        <taxon>Pseudomonadales</taxon>
        <taxon>Pseudomonadaceae</taxon>
        <taxon>Pseudomonas</taxon>
    </lineage>
</organism>
<keyword evidence="2" id="KW-1003">Cell membrane</keyword>
<keyword evidence="4 6" id="KW-1133">Transmembrane helix</keyword>
<evidence type="ECO:0000313" key="9">
    <source>
        <dbReference type="Proteomes" id="UP000064137"/>
    </source>
</evidence>
<dbReference type="AlphaFoldDB" id="A0A0U4P3F6"/>
<dbReference type="SUPFAM" id="SSF103481">
    <property type="entry name" value="Multidrug resistance efflux transporter EmrE"/>
    <property type="match status" value="2"/>
</dbReference>
<keyword evidence="5 6" id="KW-0472">Membrane</keyword>
<dbReference type="Pfam" id="PF00892">
    <property type="entry name" value="EamA"/>
    <property type="match status" value="2"/>
</dbReference>
<name>A0A0U4P3F6_9PSED</name>
<dbReference type="InterPro" id="IPR051258">
    <property type="entry name" value="Diverse_Substrate_Transporter"/>
</dbReference>
<accession>A0A0U4P3F6</accession>
<feature type="transmembrane region" description="Helical" evidence="6">
    <location>
        <begin position="144"/>
        <end position="162"/>
    </location>
</feature>